<evidence type="ECO:0000256" key="1">
    <source>
        <dbReference type="ARBA" id="ARBA00001946"/>
    </source>
</evidence>
<evidence type="ECO:0000256" key="4">
    <source>
        <dbReference type="ARBA" id="ARBA00022723"/>
    </source>
</evidence>
<evidence type="ECO:0000256" key="3">
    <source>
        <dbReference type="ARBA" id="ARBA00022722"/>
    </source>
</evidence>
<dbReference type="Pfam" id="PF01850">
    <property type="entry name" value="PIN"/>
    <property type="match status" value="1"/>
</dbReference>
<evidence type="ECO:0000313" key="10">
    <source>
        <dbReference type="Proteomes" id="UP000226429"/>
    </source>
</evidence>
<keyword evidence="10" id="KW-1185">Reference proteome</keyword>
<keyword evidence="2" id="KW-1277">Toxin-antitoxin system</keyword>
<keyword evidence="5" id="KW-0378">Hydrolase</keyword>
<evidence type="ECO:0000313" key="9">
    <source>
        <dbReference type="EMBL" id="RDH40617.1"/>
    </source>
</evidence>
<organism evidence="9 10">
    <name type="scientific">Candidatus Aquirickettsiella gammari</name>
    <dbReference type="NCBI Taxonomy" id="2016198"/>
    <lineage>
        <taxon>Bacteria</taxon>
        <taxon>Pseudomonadati</taxon>
        <taxon>Pseudomonadota</taxon>
        <taxon>Gammaproteobacteria</taxon>
        <taxon>Legionellales</taxon>
        <taxon>Coxiellaceae</taxon>
        <taxon>Candidatus Aquirickettsiella</taxon>
    </lineage>
</organism>
<dbReference type="InterPro" id="IPR050556">
    <property type="entry name" value="Type_II_TA_system_RNase"/>
</dbReference>
<dbReference type="PANTHER" id="PTHR33653:SF1">
    <property type="entry name" value="RIBONUCLEASE VAPC2"/>
    <property type="match status" value="1"/>
</dbReference>
<dbReference type="Proteomes" id="UP000226429">
    <property type="component" value="Unassembled WGS sequence"/>
</dbReference>
<dbReference type="AlphaFoldDB" id="A0A370CJS7"/>
<feature type="domain" description="PIN" evidence="8">
    <location>
        <begin position="5"/>
        <end position="106"/>
    </location>
</feature>
<dbReference type="GO" id="GO:0046872">
    <property type="term" value="F:metal ion binding"/>
    <property type="evidence" value="ECO:0007669"/>
    <property type="project" value="UniProtKB-KW"/>
</dbReference>
<keyword evidence="4" id="KW-0479">Metal-binding</keyword>
<dbReference type="SUPFAM" id="SSF88723">
    <property type="entry name" value="PIN domain-like"/>
    <property type="match status" value="1"/>
</dbReference>
<dbReference type="Gene3D" id="3.40.50.1010">
    <property type="entry name" value="5'-nuclease"/>
    <property type="match status" value="1"/>
</dbReference>
<evidence type="ECO:0000256" key="7">
    <source>
        <dbReference type="ARBA" id="ARBA00038093"/>
    </source>
</evidence>
<comment type="cofactor">
    <cofactor evidence="1">
        <name>Mg(2+)</name>
        <dbReference type="ChEBI" id="CHEBI:18420"/>
    </cofactor>
</comment>
<gene>
    <name evidence="9" type="ORF">CFE62_003055</name>
</gene>
<dbReference type="GO" id="GO:0004518">
    <property type="term" value="F:nuclease activity"/>
    <property type="evidence" value="ECO:0007669"/>
    <property type="project" value="UniProtKB-KW"/>
</dbReference>
<accession>A0A370CJS7</accession>
<protein>
    <submittedName>
        <fullName evidence="9">Type II toxin-antitoxin system VapC family toxin</fullName>
    </submittedName>
</protein>
<dbReference type="EMBL" id="NMOS02000006">
    <property type="protein sequence ID" value="RDH40617.1"/>
    <property type="molecule type" value="Genomic_DNA"/>
</dbReference>
<dbReference type="PANTHER" id="PTHR33653">
    <property type="entry name" value="RIBONUCLEASE VAPC2"/>
    <property type="match status" value="1"/>
</dbReference>
<dbReference type="InterPro" id="IPR029060">
    <property type="entry name" value="PIN-like_dom_sf"/>
</dbReference>
<evidence type="ECO:0000256" key="6">
    <source>
        <dbReference type="ARBA" id="ARBA00022842"/>
    </source>
</evidence>
<dbReference type="InterPro" id="IPR002716">
    <property type="entry name" value="PIN_dom"/>
</dbReference>
<evidence type="ECO:0000259" key="8">
    <source>
        <dbReference type="Pfam" id="PF01850"/>
    </source>
</evidence>
<keyword evidence="3" id="KW-0540">Nuclease</keyword>
<dbReference type="CDD" id="cd18737">
    <property type="entry name" value="PIN_VapC4-5_FitB-like"/>
    <property type="match status" value="1"/>
</dbReference>
<evidence type="ECO:0000256" key="5">
    <source>
        <dbReference type="ARBA" id="ARBA00022801"/>
    </source>
</evidence>
<reference evidence="9 10" key="2">
    <citation type="journal article" date="2018" name="J. Invertebr. Pathol.">
        <title>'Candidatus Aquirickettsiella gammari' (Gammaproteobacteria: Legionellales: Coxiellaceae): A bacterial pathogen of the freshwater crustacean Gammarus fossarum (Malacostraca: Amphipoda).</title>
        <authorList>
            <person name="Bojko J."/>
            <person name="Dunn A.M."/>
            <person name="Stebbing P.D."/>
            <person name="van Aerle R."/>
            <person name="Bacela-Spychalska K."/>
            <person name="Bean T.P."/>
            <person name="Urrutia A."/>
            <person name="Stentiford G.D."/>
        </authorList>
    </citation>
    <scope>NUCLEOTIDE SEQUENCE [LARGE SCALE GENOMIC DNA]</scope>
    <source>
        <strain evidence="9">RA15029</strain>
    </source>
</reference>
<comment type="caution">
    <text evidence="9">The sequence shown here is derived from an EMBL/GenBank/DDBJ whole genome shotgun (WGS) entry which is preliminary data.</text>
</comment>
<reference evidence="9 10" key="1">
    <citation type="journal article" date="2017" name="Int. J. Syst. Evol. Microbiol.">
        <title>Aquarickettsiella crustaci n. gen. n. sp. (Gammaproteobacteria: Legionellales: Coxiellaceae); a bacterial pathogen of the freshwater crustacean: Gammarus fossarum (Malacostraca: Amphipoda).</title>
        <authorList>
            <person name="Bojko J."/>
            <person name="Dunn A.M."/>
            <person name="Stebbing P.D."/>
            <person name="Van Aerle R."/>
            <person name="Bacela-Spychalska K."/>
            <person name="Bean T.P."/>
            <person name="Stentiford G.D."/>
        </authorList>
    </citation>
    <scope>NUCLEOTIDE SEQUENCE [LARGE SCALE GENOMIC DNA]</scope>
    <source>
        <strain evidence="9">RA15029</strain>
    </source>
</reference>
<proteinExistence type="inferred from homology"/>
<dbReference type="GO" id="GO:0016787">
    <property type="term" value="F:hydrolase activity"/>
    <property type="evidence" value="ECO:0007669"/>
    <property type="project" value="UniProtKB-KW"/>
</dbReference>
<evidence type="ECO:0000256" key="2">
    <source>
        <dbReference type="ARBA" id="ARBA00022649"/>
    </source>
</evidence>
<name>A0A370CJS7_9COXI</name>
<keyword evidence="6" id="KW-0460">Magnesium</keyword>
<comment type="similarity">
    <text evidence="7">Belongs to the PINc/VapC protein family.</text>
</comment>
<sequence length="123" mass="14131">MVKALFDTNILVDYLNAIPEARDELMRYREKAISVVTWMEVMVGTTKNTEKGTLAFLNSFFLVELDDFVAKQAVLLRKQHRIKLPDAVIWASAQINSLLLITRNTKDFTESEPGIRVPYKLNK</sequence>